<dbReference type="FunFam" id="3.40.30.10:FF:000013">
    <property type="entry name" value="Blast:Protein SCO1 homolog, mitochondrial"/>
    <property type="match status" value="1"/>
</dbReference>
<proteinExistence type="inferred from homology"/>
<organism evidence="7 8">
    <name type="scientific">Brevundimonas halotolerans</name>
    <dbReference type="NCBI Taxonomy" id="69670"/>
    <lineage>
        <taxon>Bacteria</taxon>
        <taxon>Pseudomonadati</taxon>
        <taxon>Pseudomonadota</taxon>
        <taxon>Alphaproteobacteria</taxon>
        <taxon>Caulobacterales</taxon>
        <taxon>Caulobacteraceae</taxon>
        <taxon>Brevundimonas</taxon>
    </lineage>
</organism>
<evidence type="ECO:0000256" key="3">
    <source>
        <dbReference type="PIRSR" id="PIRSR603782-1"/>
    </source>
</evidence>
<evidence type="ECO:0000256" key="1">
    <source>
        <dbReference type="ARBA" id="ARBA00010996"/>
    </source>
</evidence>
<evidence type="ECO:0000259" key="6">
    <source>
        <dbReference type="PROSITE" id="PS51352"/>
    </source>
</evidence>
<dbReference type="EMBL" id="JACIJB010000003">
    <property type="protein sequence ID" value="MBB5660344.1"/>
    <property type="molecule type" value="Genomic_DNA"/>
</dbReference>
<keyword evidence="2 3" id="KW-0186">Copper</keyword>
<feature type="disulfide bond" description="Redox-active" evidence="4">
    <location>
        <begin position="86"/>
        <end position="90"/>
    </location>
</feature>
<keyword evidence="3" id="KW-0479">Metal-binding</keyword>
<dbReference type="PROSITE" id="PS51352">
    <property type="entry name" value="THIOREDOXIN_2"/>
    <property type="match status" value="1"/>
</dbReference>
<evidence type="ECO:0000256" key="5">
    <source>
        <dbReference type="SAM" id="Phobius"/>
    </source>
</evidence>
<sequence>MPRKSVVIFSAACIGIAAALALVTLIVVQGRGETRGGTAGQAIEAGVEGQPTAGGPFTLVNQDGATVDQTLLDGKWSLVFFGFTYCPDYCPTTLAFLQALKTELGPEGEYLQMIFVSVDPARDTPQALKDYLSSDGFPEGVIGLTGTPEQVAAAADAYDVFYSRSGEGEAYTMNHSLAIWLMGPDGKARQTLNYELGPETAADIFRRVRARG</sequence>
<dbReference type="OrthoDB" id="9790194at2"/>
<feature type="binding site" evidence="3">
    <location>
        <position position="175"/>
    </location>
    <ligand>
        <name>Cu cation</name>
        <dbReference type="ChEBI" id="CHEBI:23378"/>
    </ligand>
</feature>
<dbReference type="InterPro" id="IPR003782">
    <property type="entry name" value="SCO1/SenC"/>
</dbReference>
<dbReference type="SUPFAM" id="SSF52833">
    <property type="entry name" value="Thioredoxin-like"/>
    <property type="match status" value="1"/>
</dbReference>
<comment type="similarity">
    <text evidence="1">Belongs to the SCO1/2 family.</text>
</comment>
<feature type="binding site" evidence="3">
    <location>
        <position position="90"/>
    </location>
    <ligand>
        <name>Cu cation</name>
        <dbReference type="ChEBI" id="CHEBI:23378"/>
    </ligand>
</feature>
<evidence type="ECO:0000256" key="2">
    <source>
        <dbReference type="ARBA" id="ARBA00023008"/>
    </source>
</evidence>
<keyword evidence="5" id="KW-0812">Transmembrane</keyword>
<dbReference type="CDD" id="cd02968">
    <property type="entry name" value="SCO"/>
    <property type="match status" value="1"/>
</dbReference>
<feature type="transmembrane region" description="Helical" evidence="5">
    <location>
        <begin position="6"/>
        <end position="28"/>
    </location>
</feature>
<dbReference type="InterPro" id="IPR013766">
    <property type="entry name" value="Thioredoxin_domain"/>
</dbReference>
<dbReference type="AlphaFoldDB" id="A0A7W9A2T6"/>
<feature type="domain" description="Thioredoxin" evidence="6">
    <location>
        <begin position="48"/>
        <end position="212"/>
    </location>
</feature>
<dbReference type="GO" id="GO:0046872">
    <property type="term" value="F:metal ion binding"/>
    <property type="evidence" value="ECO:0007669"/>
    <property type="project" value="UniProtKB-KW"/>
</dbReference>
<evidence type="ECO:0000313" key="7">
    <source>
        <dbReference type="EMBL" id="MBB5660344.1"/>
    </source>
</evidence>
<reference evidence="7 8" key="1">
    <citation type="submission" date="2020-08" db="EMBL/GenBank/DDBJ databases">
        <title>Genomic Encyclopedia of Type Strains, Phase IV (KMG-IV): sequencing the most valuable type-strain genomes for metagenomic binning, comparative biology and taxonomic classification.</title>
        <authorList>
            <person name="Goeker M."/>
        </authorList>
    </citation>
    <scope>NUCLEOTIDE SEQUENCE [LARGE SCALE GENOMIC DNA]</scope>
    <source>
        <strain evidence="7 8">DSM 24448</strain>
    </source>
</reference>
<keyword evidence="4" id="KW-1015">Disulfide bond</keyword>
<keyword evidence="5" id="KW-1133">Transmembrane helix</keyword>
<dbReference type="PANTHER" id="PTHR12151:SF25">
    <property type="entry name" value="LINALOOL DEHYDRATASE_ISOMERASE DOMAIN-CONTAINING PROTEIN"/>
    <property type="match status" value="1"/>
</dbReference>
<comment type="caution">
    <text evidence="7">The sequence shown here is derived from an EMBL/GenBank/DDBJ whole genome shotgun (WGS) entry which is preliminary data.</text>
</comment>
<keyword evidence="5" id="KW-0472">Membrane</keyword>
<keyword evidence="8" id="KW-1185">Reference proteome</keyword>
<dbReference type="PANTHER" id="PTHR12151">
    <property type="entry name" value="ELECTRON TRANSPORT PROTIN SCO1/SENC FAMILY MEMBER"/>
    <property type="match status" value="1"/>
</dbReference>
<protein>
    <submittedName>
        <fullName evidence="7">Protein SCO1/2</fullName>
    </submittedName>
</protein>
<evidence type="ECO:0000313" key="8">
    <source>
        <dbReference type="Proteomes" id="UP000548978"/>
    </source>
</evidence>
<dbReference type="InterPro" id="IPR036249">
    <property type="entry name" value="Thioredoxin-like_sf"/>
</dbReference>
<evidence type="ECO:0000256" key="4">
    <source>
        <dbReference type="PIRSR" id="PIRSR603782-2"/>
    </source>
</evidence>
<gene>
    <name evidence="7" type="ORF">FHS65_001089</name>
</gene>
<accession>A0A7W9A2T6</accession>
<name>A0A7W9A2T6_9CAUL</name>
<dbReference type="Pfam" id="PF02630">
    <property type="entry name" value="SCO1-SenC"/>
    <property type="match status" value="1"/>
</dbReference>
<dbReference type="RefSeq" id="WP_123288165.1">
    <property type="nucleotide sequence ID" value="NZ_JACIJB010000003.1"/>
</dbReference>
<dbReference type="Gene3D" id="3.40.30.10">
    <property type="entry name" value="Glutaredoxin"/>
    <property type="match status" value="1"/>
</dbReference>
<feature type="binding site" evidence="3">
    <location>
        <position position="86"/>
    </location>
    <ligand>
        <name>Cu cation</name>
        <dbReference type="ChEBI" id="CHEBI:23378"/>
    </ligand>
</feature>
<dbReference type="Proteomes" id="UP000548978">
    <property type="component" value="Unassembled WGS sequence"/>
</dbReference>